<keyword evidence="3" id="KW-0274">FAD</keyword>
<dbReference type="GO" id="GO:0071949">
    <property type="term" value="F:FAD binding"/>
    <property type="evidence" value="ECO:0007669"/>
    <property type="project" value="InterPro"/>
</dbReference>
<keyword evidence="2" id="KW-0285">Flavoprotein</keyword>
<dbReference type="PROSITE" id="PS51387">
    <property type="entry name" value="FAD_PCMH"/>
    <property type="match status" value="2"/>
</dbReference>
<comment type="similarity">
    <text evidence="1">Belongs to the oxygen-dependent FAD-linked oxidoreductase family.</text>
</comment>
<dbReference type="InterPro" id="IPR016169">
    <property type="entry name" value="FAD-bd_PCMH_sub2"/>
</dbReference>
<feature type="domain" description="FAD-binding PCMH-type" evidence="5">
    <location>
        <begin position="87"/>
        <end position="290"/>
    </location>
</feature>
<dbReference type="Proteomes" id="UP000757232">
    <property type="component" value="Unassembled WGS sequence"/>
</dbReference>
<dbReference type="InterPro" id="IPR050416">
    <property type="entry name" value="FAD-linked_Oxidoreductase"/>
</dbReference>
<dbReference type="AlphaFoldDB" id="A0A9Q5HXE8"/>
<evidence type="ECO:0000256" key="3">
    <source>
        <dbReference type="ARBA" id="ARBA00022827"/>
    </source>
</evidence>
<protein>
    <submittedName>
        <fullName evidence="6">FAD-binding domain-containing protein</fullName>
    </submittedName>
</protein>
<sequence length="930" mass="100801">MPTIFMFYFLYTGVFALLFPVVFGSDFLLPHADDGAVIACNLLKKKFPKLASFPGERNLLSICVQILKLFPGTEQFVNDIEHWAISSQQNSTCSIKPTSAEDTSAIIQIIGRPDIRAPFAVKSGGHAYNLNSSSTPGVQVSMARFNDVNYNAKQGTVTIGFGLTWDQVYERLEPLGIMVVGGRITGGGLNNFGIVTQITVEAHPQSLVFGGSLTYSSETSDEFNSAIEDFSLNNVDPKAQLVAGYKSNGTQFQNQLFMSYDGPVPPPGIFDKILSIPAVVSDIKTRTFVDMISTIGDLDPGIGPFGFAQHVVPIVHYTVPILEEIKQQVNALASRLSAENSDTSIVVRIAPEPFFSSFAHSRGGAYPHPPGRQENPTATSLAYSIDPEAPLADKIALQSKFASEVRNLASLVQAKAVEEGQSLWDDILYDNYALTDSPLELVYGENVPKLREIAAKTRIQGGQVPGNTPGDEQYANDTDHWAVSSEQNSTCSIEPASAKDISTIIQIIGRSDIRAPFAVKSGGHAYNLNASSTPGVQISMAQFTNVTYDAEQDTVTLGVALTWDQVYEQLEPLGVMVVGGRINGVGVGGFSLGGGFSWKTNQFGLLTDTLVSVETVLPSGEIVQATNSSEPDLFFGLKASFTGGLNQFGIATQLTVEAHPQDLVFGGFLTYPIETNDEFNSAIADFSQNNTDPKAQMVVVYTSNGTQFQNQILLSYDGPTPPSGVFDRVLSIPAVTSDVETRTFIDMMSTFGDGDNGIGPFGFAQHVVPIVHYTVPILEEMTAQVNAFASRLSEENNGEPILVSISPEPFLSSFAHSRGGAYPHPPERQVNPSSASIAWKEDPETPLADKISRHAYFTSELRNFTSLVQAKAVEEGQSLWDDILYPNYALTDSPLELVYGENVPRLREIAAHYDPEKVMSLTGGFRRFQD</sequence>
<organism evidence="6 7">
    <name type="scientific">Sanghuangporus baumii</name>
    <name type="common">Phellinus baumii</name>
    <dbReference type="NCBI Taxonomy" id="108892"/>
    <lineage>
        <taxon>Eukaryota</taxon>
        <taxon>Fungi</taxon>
        <taxon>Dikarya</taxon>
        <taxon>Basidiomycota</taxon>
        <taxon>Agaricomycotina</taxon>
        <taxon>Agaricomycetes</taxon>
        <taxon>Hymenochaetales</taxon>
        <taxon>Hymenochaetaceae</taxon>
        <taxon>Sanghuangporus</taxon>
    </lineage>
</organism>
<dbReference type="InterPro" id="IPR016166">
    <property type="entry name" value="FAD-bd_PCMH"/>
</dbReference>
<evidence type="ECO:0000313" key="6">
    <source>
        <dbReference type="EMBL" id="OCB87791.1"/>
    </source>
</evidence>
<name>A0A9Q5HXE8_SANBA</name>
<gene>
    <name evidence="6" type="ORF">A7U60_g5114</name>
</gene>
<evidence type="ECO:0000256" key="4">
    <source>
        <dbReference type="ARBA" id="ARBA00023002"/>
    </source>
</evidence>
<dbReference type="InterPro" id="IPR036318">
    <property type="entry name" value="FAD-bd_PCMH-like_sf"/>
</dbReference>
<dbReference type="Gene3D" id="3.30.465.10">
    <property type="match status" value="3"/>
</dbReference>
<keyword evidence="4" id="KW-0560">Oxidoreductase</keyword>
<evidence type="ECO:0000256" key="1">
    <source>
        <dbReference type="ARBA" id="ARBA00005466"/>
    </source>
</evidence>
<comment type="caution">
    <text evidence="6">The sequence shown here is derived from an EMBL/GenBank/DDBJ whole genome shotgun (WGS) entry which is preliminary data.</text>
</comment>
<dbReference type="InterPro" id="IPR006094">
    <property type="entry name" value="Oxid_FAD_bind_N"/>
</dbReference>
<dbReference type="PANTHER" id="PTHR42973">
    <property type="entry name" value="BINDING OXIDOREDUCTASE, PUTATIVE (AFU_ORTHOLOGUE AFUA_1G17690)-RELATED"/>
    <property type="match status" value="1"/>
</dbReference>
<accession>A0A9Q5HXE8</accession>
<evidence type="ECO:0000256" key="2">
    <source>
        <dbReference type="ARBA" id="ARBA00022630"/>
    </source>
</evidence>
<dbReference type="OrthoDB" id="2151789at2759"/>
<keyword evidence="7" id="KW-1185">Reference proteome</keyword>
<reference evidence="6" key="1">
    <citation type="submission" date="2016-06" db="EMBL/GenBank/DDBJ databases">
        <title>Draft Genome sequence of the fungus Inonotus baumii.</title>
        <authorList>
            <person name="Zhu H."/>
            <person name="Lin W."/>
        </authorList>
    </citation>
    <scope>NUCLEOTIDE SEQUENCE</scope>
    <source>
        <strain evidence="6">821</strain>
    </source>
</reference>
<proteinExistence type="inferred from homology"/>
<feature type="domain" description="FAD-binding PCMH-type" evidence="5">
    <location>
        <begin position="485"/>
        <end position="661"/>
    </location>
</feature>
<dbReference type="GO" id="GO:0016491">
    <property type="term" value="F:oxidoreductase activity"/>
    <property type="evidence" value="ECO:0007669"/>
    <property type="project" value="UniProtKB-KW"/>
</dbReference>
<dbReference type="Pfam" id="PF01565">
    <property type="entry name" value="FAD_binding_4"/>
    <property type="match status" value="2"/>
</dbReference>
<evidence type="ECO:0000259" key="5">
    <source>
        <dbReference type="PROSITE" id="PS51387"/>
    </source>
</evidence>
<dbReference type="SUPFAM" id="SSF56176">
    <property type="entry name" value="FAD-binding/transporter-associated domain-like"/>
    <property type="match status" value="2"/>
</dbReference>
<dbReference type="EMBL" id="LNZH02000188">
    <property type="protein sequence ID" value="OCB87791.1"/>
    <property type="molecule type" value="Genomic_DNA"/>
</dbReference>
<evidence type="ECO:0000313" key="7">
    <source>
        <dbReference type="Proteomes" id="UP000757232"/>
    </source>
</evidence>
<dbReference type="PANTHER" id="PTHR42973:SF13">
    <property type="entry name" value="FAD-BINDING PCMH-TYPE DOMAIN-CONTAINING PROTEIN"/>
    <property type="match status" value="1"/>
</dbReference>